<evidence type="ECO:0000256" key="8">
    <source>
        <dbReference type="ARBA" id="ARBA00034120"/>
    </source>
</evidence>
<reference evidence="11 12" key="1">
    <citation type="submission" date="2016-05" db="EMBL/GenBank/DDBJ databases">
        <title>Draft Genome Sequence of Algibacter sp. Strain SK-16 Isolated from the Surface Water of Aburatsubo Inlet.</title>
        <authorList>
            <person name="Wong S.-K."/>
            <person name="Yoshizawa S."/>
            <person name="Nakajima Y."/>
            <person name="Ogura Y."/>
            <person name="Tetsuya H."/>
            <person name="Hamasaki K."/>
        </authorList>
    </citation>
    <scope>NUCLEOTIDE SEQUENCE [LARGE SCALE GENOMIC DNA]</scope>
    <source>
        <strain evidence="11 12">SK-16</strain>
    </source>
</reference>
<dbReference type="SUPFAM" id="SSF56672">
    <property type="entry name" value="DNA/RNA polymerases"/>
    <property type="match status" value="1"/>
</dbReference>
<dbReference type="EC" id="2.7.7.49" evidence="1"/>
<comment type="catalytic activity">
    <reaction evidence="9">
        <text>DNA(n) + a 2'-deoxyribonucleoside 5'-triphosphate = DNA(n+1) + diphosphate</text>
        <dbReference type="Rhea" id="RHEA:22508"/>
        <dbReference type="Rhea" id="RHEA-COMP:17339"/>
        <dbReference type="Rhea" id="RHEA-COMP:17340"/>
        <dbReference type="ChEBI" id="CHEBI:33019"/>
        <dbReference type="ChEBI" id="CHEBI:61560"/>
        <dbReference type="ChEBI" id="CHEBI:173112"/>
        <dbReference type="EC" id="2.7.7.49"/>
    </reaction>
</comment>
<dbReference type="InterPro" id="IPR051083">
    <property type="entry name" value="GrpII_Intron_Splice-Mob/Def"/>
</dbReference>
<evidence type="ECO:0000256" key="6">
    <source>
        <dbReference type="ARBA" id="ARBA00022918"/>
    </source>
</evidence>
<dbReference type="PANTHER" id="PTHR34047:SF7">
    <property type="entry name" value="RNA-DIRECTED DNA POLYMERASE"/>
    <property type="match status" value="1"/>
</dbReference>
<keyword evidence="5" id="KW-0460">Magnesium</keyword>
<evidence type="ECO:0000256" key="5">
    <source>
        <dbReference type="ARBA" id="ARBA00022842"/>
    </source>
</evidence>
<keyword evidence="4" id="KW-0479">Metal-binding</keyword>
<dbReference type="EMBL" id="MDJD01000054">
    <property type="protein sequence ID" value="OEJ98643.1"/>
    <property type="molecule type" value="Genomic_DNA"/>
</dbReference>
<evidence type="ECO:0000256" key="3">
    <source>
        <dbReference type="ARBA" id="ARBA00022695"/>
    </source>
</evidence>
<evidence type="ECO:0000256" key="4">
    <source>
        <dbReference type="ARBA" id="ARBA00022723"/>
    </source>
</evidence>
<keyword evidence="7" id="KW-0051">Antiviral defense</keyword>
<dbReference type="CDD" id="cd03487">
    <property type="entry name" value="RT_Bac_retron_II"/>
    <property type="match status" value="1"/>
</dbReference>
<dbReference type="PRINTS" id="PR00866">
    <property type="entry name" value="RNADNAPOLMS"/>
</dbReference>
<comment type="caution">
    <text evidence="11">The sequence shown here is derived from an EMBL/GenBank/DDBJ whole genome shotgun (WGS) entry which is preliminary data.</text>
</comment>
<dbReference type="PROSITE" id="PS50878">
    <property type="entry name" value="RT_POL"/>
    <property type="match status" value="1"/>
</dbReference>
<keyword evidence="3" id="KW-0548">Nucleotidyltransferase</keyword>
<comment type="similarity">
    <text evidence="8">Belongs to the bacterial reverse transcriptase family.</text>
</comment>
<name>A0A1E5SHP6_9FLAO</name>
<evidence type="ECO:0000313" key="11">
    <source>
        <dbReference type="EMBL" id="OEJ98643.1"/>
    </source>
</evidence>
<dbReference type="GO" id="GO:0003964">
    <property type="term" value="F:RNA-directed DNA polymerase activity"/>
    <property type="evidence" value="ECO:0007669"/>
    <property type="project" value="UniProtKB-KW"/>
</dbReference>
<gene>
    <name evidence="11" type="ORF">A8C32_05440</name>
</gene>
<proteinExistence type="inferred from homology"/>
<dbReference type="RefSeq" id="WP_069831329.1">
    <property type="nucleotide sequence ID" value="NZ_MDJD01000054.1"/>
</dbReference>
<dbReference type="STRING" id="1849968.A8C32_05440"/>
<dbReference type="Pfam" id="PF00078">
    <property type="entry name" value="RVT_1"/>
    <property type="match status" value="1"/>
</dbReference>
<evidence type="ECO:0000256" key="2">
    <source>
        <dbReference type="ARBA" id="ARBA00022679"/>
    </source>
</evidence>
<dbReference type="GO" id="GO:0051607">
    <property type="term" value="P:defense response to virus"/>
    <property type="evidence" value="ECO:0007669"/>
    <property type="project" value="UniProtKB-KW"/>
</dbReference>
<dbReference type="GO" id="GO:0003723">
    <property type="term" value="F:RNA binding"/>
    <property type="evidence" value="ECO:0007669"/>
    <property type="project" value="InterPro"/>
</dbReference>
<evidence type="ECO:0000259" key="10">
    <source>
        <dbReference type="PROSITE" id="PS50878"/>
    </source>
</evidence>
<dbReference type="InterPro" id="IPR043502">
    <property type="entry name" value="DNA/RNA_pol_sf"/>
</dbReference>
<dbReference type="Proteomes" id="UP000095713">
    <property type="component" value="Unassembled WGS sequence"/>
</dbReference>
<keyword evidence="12" id="KW-1185">Reference proteome</keyword>
<dbReference type="OrthoDB" id="9780724at2"/>
<dbReference type="AlphaFoldDB" id="A0A1E5SHP6"/>
<accession>A0A1E5SHP6</accession>
<evidence type="ECO:0000313" key="12">
    <source>
        <dbReference type="Proteomes" id="UP000095713"/>
    </source>
</evidence>
<feature type="domain" description="Reverse transcriptase" evidence="10">
    <location>
        <begin position="52"/>
        <end position="270"/>
    </location>
</feature>
<dbReference type="PANTHER" id="PTHR34047">
    <property type="entry name" value="NUCLEAR INTRON MATURASE 1, MITOCHONDRIAL-RELATED"/>
    <property type="match status" value="1"/>
</dbReference>
<dbReference type="InterPro" id="IPR000477">
    <property type="entry name" value="RT_dom"/>
</dbReference>
<evidence type="ECO:0000256" key="1">
    <source>
        <dbReference type="ARBA" id="ARBA00012493"/>
    </source>
</evidence>
<evidence type="ECO:0000256" key="7">
    <source>
        <dbReference type="ARBA" id="ARBA00023118"/>
    </source>
</evidence>
<organism evidence="11 12">
    <name type="scientific">Flavivirga aquatica</name>
    <dbReference type="NCBI Taxonomy" id="1849968"/>
    <lineage>
        <taxon>Bacteria</taxon>
        <taxon>Pseudomonadati</taxon>
        <taxon>Bacteroidota</taxon>
        <taxon>Flavobacteriia</taxon>
        <taxon>Flavobacteriales</taxon>
        <taxon>Flavobacteriaceae</taxon>
        <taxon>Flavivirga</taxon>
    </lineage>
</organism>
<keyword evidence="6" id="KW-0695">RNA-directed DNA polymerase</keyword>
<dbReference type="InterPro" id="IPR000123">
    <property type="entry name" value="Reverse_transcriptase_msDNA"/>
</dbReference>
<dbReference type="GO" id="GO:0046872">
    <property type="term" value="F:metal ion binding"/>
    <property type="evidence" value="ECO:0007669"/>
    <property type="project" value="UniProtKB-KW"/>
</dbReference>
<keyword evidence="2" id="KW-0808">Transferase</keyword>
<evidence type="ECO:0000256" key="9">
    <source>
        <dbReference type="ARBA" id="ARBA00048173"/>
    </source>
</evidence>
<protein>
    <recommendedName>
        <fullName evidence="1">RNA-directed DNA polymerase</fullName>
        <ecNumber evidence="1">2.7.7.49</ecNumber>
    </recommendedName>
</protein>
<sequence length="421" mass="49549">MSGIFLDENSREKVIKKFNKINSVNEFVSLLNFIEKNNDNLKDKNAFKPINSKQLYHISKTKDKRYLEFSIPKKNGGKRKIKTPDEILKRVQKLINYLLQLVFEPYAHYSSNGFLFGKGIIRNATPHIGKEYVLNLDIKDFFPSINFRRVKVVLELNPFNLKNEREPISFIIANLCTHKDQLPQGAPTSPILSNIVTQKLDRKLTKISLSKNIKYTRYADDVTFSKKNILKHIFINKVSKIIQEENFIVNEDKTRLQKSTERQQVTGLIVNKKLNVKREYLQKVRAMLNNWEKGGLEYAINVFKKHQPTEKVDYPFKEVLLGHISFIRQIKGIDNNVSIKLTEKFSLLNNLIDYNFIKNDIVKKRLIDDNHKMERFLLVENLTDNDKFISFCTSAFHQIENLVNYYYWSKFDNIELLLNYL</sequence>